<accession>A0A2P2JIH7</accession>
<sequence length="31" mass="3407">MGHELCGPAELGRIWDSNPIPYPHVSGTIMK</sequence>
<protein>
    <submittedName>
        <fullName evidence="1">AP-3 complex subunit sigma-like</fullName>
    </submittedName>
</protein>
<proteinExistence type="predicted"/>
<dbReference type="AlphaFoldDB" id="A0A2P2JIH7"/>
<name>A0A2P2JIH7_RHIMU</name>
<reference evidence="1" key="1">
    <citation type="submission" date="2018-02" db="EMBL/GenBank/DDBJ databases">
        <title>Rhizophora mucronata_Transcriptome.</title>
        <authorList>
            <person name="Meera S.P."/>
            <person name="Sreeshan A."/>
            <person name="Augustine A."/>
        </authorList>
    </citation>
    <scope>NUCLEOTIDE SEQUENCE</scope>
    <source>
        <tissue evidence="1">Leaf</tissue>
    </source>
</reference>
<evidence type="ECO:0000313" key="1">
    <source>
        <dbReference type="EMBL" id="MBW93263.1"/>
    </source>
</evidence>
<organism evidence="1">
    <name type="scientific">Rhizophora mucronata</name>
    <name type="common">Asiatic mangrove</name>
    <dbReference type="NCBI Taxonomy" id="61149"/>
    <lineage>
        <taxon>Eukaryota</taxon>
        <taxon>Viridiplantae</taxon>
        <taxon>Streptophyta</taxon>
        <taxon>Embryophyta</taxon>
        <taxon>Tracheophyta</taxon>
        <taxon>Spermatophyta</taxon>
        <taxon>Magnoliopsida</taxon>
        <taxon>eudicotyledons</taxon>
        <taxon>Gunneridae</taxon>
        <taxon>Pentapetalae</taxon>
        <taxon>rosids</taxon>
        <taxon>fabids</taxon>
        <taxon>Malpighiales</taxon>
        <taxon>Rhizophoraceae</taxon>
        <taxon>Rhizophora</taxon>
    </lineage>
</organism>
<dbReference type="EMBL" id="GGEC01012780">
    <property type="protein sequence ID" value="MBW93263.1"/>
    <property type="molecule type" value="Transcribed_RNA"/>
</dbReference>